<organism evidence="2 3">
    <name type="scientific">Adineta ricciae</name>
    <name type="common">Rotifer</name>
    <dbReference type="NCBI Taxonomy" id="249248"/>
    <lineage>
        <taxon>Eukaryota</taxon>
        <taxon>Metazoa</taxon>
        <taxon>Spiralia</taxon>
        <taxon>Gnathifera</taxon>
        <taxon>Rotifera</taxon>
        <taxon>Eurotatoria</taxon>
        <taxon>Bdelloidea</taxon>
        <taxon>Adinetida</taxon>
        <taxon>Adinetidae</taxon>
        <taxon>Adineta</taxon>
    </lineage>
</organism>
<protein>
    <recommendedName>
        <fullName evidence="1">TH1 domain-containing protein</fullName>
    </recommendedName>
</protein>
<dbReference type="AlphaFoldDB" id="A0A815UID7"/>
<gene>
    <name evidence="2" type="ORF">EDS130_LOCUS43805</name>
</gene>
<name>A0A815UID7_ADIRI</name>
<dbReference type="InterPro" id="IPR010926">
    <property type="entry name" value="Myosin_TH1"/>
</dbReference>
<dbReference type="PROSITE" id="PS51757">
    <property type="entry name" value="TH1"/>
    <property type="match status" value="1"/>
</dbReference>
<feature type="domain" description="TH1" evidence="1">
    <location>
        <begin position="1"/>
        <end position="132"/>
    </location>
</feature>
<dbReference type="GO" id="GO:0003774">
    <property type="term" value="F:cytoskeletal motor activity"/>
    <property type="evidence" value="ECO:0007669"/>
    <property type="project" value="InterPro"/>
</dbReference>
<dbReference type="EMBL" id="CAJNOJ010000761">
    <property type="protein sequence ID" value="CAF1519879.1"/>
    <property type="molecule type" value="Genomic_DNA"/>
</dbReference>
<dbReference type="GO" id="GO:0016459">
    <property type="term" value="C:myosin complex"/>
    <property type="evidence" value="ECO:0007669"/>
    <property type="project" value="InterPro"/>
</dbReference>
<evidence type="ECO:0000313" key="2">
    <source>
        <dbReference type="EMBL" id="CAF1519879.1"/>
    </source>
</evidence>
<accession>A0A815UID7</accession>
<dbReference type="OrthoDB" id="6108017at2759"/>
<dbReference type="Proteomes" id="UP000663852">
    <property type="component" value="Unassembled WGS sequence"/>
</dbReference>
<comment type="caution">
    <text evidence="2">The sequence shown here is derived from an EMBL/GenBank/DDBJ whole genome shotgun (WGS) entry which is preliminary data.</text>
</comment>
<reference evidence="2" key="1">
    <citation type="submission" date="2021-02" db="EMBL/GenBank/DDBJ databases">
        <authorList>
            <person name="Nowell W R."/>
        </authorList>
    </citation>
    <scope>NUCLEOTIDE SEQUENCE</scope>
</reference>
<evidence type="ECO:0000259" key="1">
    <source>
        <dbReference type="PROSITE" id="PS51757"/>
    </source>
</evidence>
<proteinExistence type="predicted"/>
<dbReference type="Pfam" id="PF06017">
    <property type="entry name" value="Myosin_TH1"/>
    <property type="match status" value="1"/>
</dbReference>
<evidence type="ECO:0000313" key="3">
    <source>
        <dbReference type="Proteomes" id="UP000663852"/>
    </source>
</evidence>
<sequence length="132" mass="14928">MDERAIVLTDKYLYKLDPRKNFHMKKTGISINDITGLSVTSGKEQLIAVHLVSNNDLVFYMHTKLDRVGEFVGLIAKLKRKSSNFTVDVQRYVSAQIDKHNHIINIISGGVDKVEFRKGSNKNISLLLPNSD</sequence>